<sequence>MATWVTHFRIAEKLIDLGLDVSPEEFLVGNIGPDCGLANEEGIFYPPKEITHFKVDGKINADLFYHQYILNKERDLSKEQLSFYLGYYFHLLTDLEWSSFYKQKKIEPAYQDILGTPEYWYLVKRDWYVVDFKYLKMNEHSLFFSIFQNIKSFPDLLDIFPQGQINEQVRRITQFYLYTEVPDDYELVYLMLSDVEDFVESTVTVIKEVLNAKQELIQTIFR</sequence>
<comment type="caution">
    <text evidence="2">The sequence shown here is derived from an EMBL/GenBank/DDBJ whole genome shotgun (WGS) entry which is preliminary data.</text>
</comment>
<reference evidence="2 3" key="1">
    <citation type="submission" date="2021-03" db="EMBL/GenBank/DDBJ databases">
        <title>Antimicrobial resistance genes in bacteria isolated from Japanese honey, and their potential for conferring macrolide and lincosamide resistance in the American foulbrood pathogen Paenibacillus larvae.</title>
        <authorList>
            <person name="Okamoto M."/>
            <person name="Kumagai M."/>
            <person name="Kanamori H."/>
            <person name="Takamatsu D."/>
        </authorList>
    </citation>
    <scope>NUCLEOTIDE SEQUENCE [LARGE SCALE GENOMIC DNA]</scope>
    <source>
        <strain evidence="2 3">J42TS3</strain>
    </source>
</reference>
<organism evidence="2 3">
    <name type="scientific">Paenibacillus vini</name>
    <dbReference type="NCBI Taxonomy" id="1476024"/>
    <lineage>
        <taxon>Bacteria</taxon>
        <taxon>Bacillati</taxon>
        <taxon>Bacillota</taxon>
        <taxon>Bacilli</taxon>
        <taxon>Bacillales</taxon>
        <taxon>Paenibacillaceae</taxon>
        <taxon>Paenibacillus</taxon>
    </lineage>
</organism>
<evidence type="ECO:0000259" key="1">
    <source>
        <dbReference type="Pfam" id="PF00882"/>
    </source>
</evidence>
<dbReference type="Proteomes" id="UP000679992">
    <property type="component" value="Unassembled WGS sequence"/>
</dbReference>
<proteinExistence type="predicted"/>
<feature type="domain" description="Phospholipase C/D" evidence="1">
    <location>
        <begin position="6"/>
        <end position="95"/>
    </location>
</feature>
<evidence type="ECO:0000313" key="2">
    <source>
        <dbReference type="EMBL" id="GIP56025.1"/>
    </source>
</evidence>
<name>A0ABQ4MJ59_9BACL</name>
<dbReference type="InterPro" id="IPR029002">
    <property type="entry name" value="PLPC/GPLD1"/>
</dbReference>
<keyword evidence="3" id="KW-1185">Reference proteome</keyword>
<accession>A0ABQ4MJ59</accession>
<dbReference type="RefSeq" id="WP_211020288.1">
    <property type="nucleotide sequence ID" value="NZ_BOSL01000028.1"/>
</dbReference>
<protein>
    <recommendedName>
        <fullName evidence="1">Phospholipase C/D domain-containing protein</fullName>
    </recommendedName>
</protein>
<gene>
    <name evidence="2" type="ORF">J42TS3_50600</name>
</gene>
<dbReference type="EMBL" id="BOSL01000028">
    <property type="protein sequence ID" value="GIP56025.1"/>
    <property type="molecule type" value="Genomic_DNA"/>
</dbReference>
<dbReference type="Pfam" id="PF00882">
    <property type="entry name" value="Zn_dep_PLPC"/>
    <property type="match status" value="1"/>
</dbReference>
<evidence type="ECO:0000313" key="3">
    <source>
        <dbReference type="Proteomes" id="UP000679992"/>
    </source>
</evidence>